<keyword evidence="4 7" id="KW-0472">Membrane</keyword>
<dbReference type="Proteomes" id="UP000053096">
    <property type="component" value="Unassembled WGS sequence"/>
</dbReference>
<dbReference type="EMBL" id="CP016440">
    <property type="protein sequence ID" value="ANY16056.1"/>
    <property type="molecule type" value="Genomic_DNA"/>
</dbReference>
<dbReference type="CDD" id="cd08010">
    <property type="entry name" value="MltG_like"/>
    <property type="match status" value="1"/>
</dbReference>
<keyword evidence="7" id="KW-0997">Cell inner membrane</keyword>
<dbReference type="NCBIfam" id="TIGR00247">
    <property type="entry name" value="endolytic transglycosylase MltG"/>
    <property type="match status" value="1"/>
</dbReference>
<comment type="catalytic activity">
    <reaction evidence="7">
        <text>a peptidoglycan chain = a peptidoglycan chain with N-acetyl-1,6-anhydromuramyl-[peptide] at the reducing end + a peptidoglycan chain with N-acetylglucosamine at the non-reducing end.</text>
        <dbReference type="EC" id="4.2.2.29"/>
    </reaction>
</comment>
<keyword evidence="1 7" id="KW-1003">Cell membrane</keyword>
<dbReference type="RefSeq" id="WP_043208037.1">
    <property type="nucleotide sequence ID" value="NZ_CAJGUP010000008.1"/>
</dbReference>
<evidence type="ECO:0000313" key="11">
    <source>
        <dbReference type="Proteomes" id="UP000092950"/>
    </source>
</evidence>
<dbReference type="HAMAP" id="MF_02065">
    <property type="entry name" value="MltG"/>
    <property type="match status" value="1"/>
</dbReference>
<reference evidence="9 10" key="1">
    <citation type="submission" date="2015-09" db="EMBL/GenBank/DDBJ databases">
        <authorList>
            <person name="Jackson K.R."/>
            <person name="Lunt B.L."/>
            <person name="Fisher J.N.B."/>
            <person name="Gardner A.V."/>
            <person name="Bailey M.E."/>
            <person name="Deus L.M."/>
            <person name="Earl A.S."/>
            <person name="Gibby P.D."/>
            <person name="Hartmann K.A."/>
            <person name="Liu J.E."/>
            <person name="Manci A.M."/>
            <person name="Nielsen D.A."/>
            <person name="Solomon M.B."/>
            <person name="Breakwell D.P."/>
            <person name="Burnett S.H."/>
            <person name="Grose J.H."/>
        </authorList>
    </citation>
    <scope>NUCLEOTIDE SEQUENCE [LARGE SCALE GENOMIC DNA]</scope>
    <source>
        <strain evidence="9 10">2789STDY5608636</strain>
    </source>
</reference>
<comment type="function">
    <text evidence="7">Functions as a peptidoglycan terminase that cleaves nascent peptidoglycan strands endolytically to terminate their elongation.</text>
</comment>
<feature type="site" description="Important for catalytic activity" evidence="7">
    <location>
        <position position="219"/>
    </location>
</feature>
<dbReference type="Gene3D" id="3.30.160.60">
    <property type="entry name" value="Classic Zinc Finger"/>
    <property type="match status" value="1"/>
</dbReference>
<accession>A0A0J6BRS8</accession>
<evidence type="ECO:0000313" key="8">
    <source>
        <dbReference type="EMBL" id="ANY16056.1"/>
    </source>
</evidence>
<dbReference type="GO" id="GO:0071555">
    <property type="term" value="P:cell wall organization"/>
    <property type="evidence" value="ECO:0007669"/>
    <property type="project" value="UniProtKB-KW"/>
</dbReference>
<organism evidence="9 10">
    <name type="scientific">Bordetella pseudohinzii</name>
    <dbReference type="NCBI Taxonomy" id="1331258"/>
    <lineage>
        <taxon>Bacteria</taxon>
        <taxon>Pseudomonadati</taxon>
        <taxon>Pseudomonadota</taxon>
        <taxon>Betaproteobacteria</taxon>
        <taxon>Burkholderiales</taxon>
        <taxon>Alcaligenaceae</taxon>
        <taxon>Bordetella</taxon>
    </lineage>
</organism>
<keyword evidence="11" id="KW-1185">Reference proteome</keyword>
<dbReference type="Proteomes" id="UP000092950">
    <property type="component" value="Chromosome"/>
</dbReference>
<evidence type="ECO:0000256" key="4">
    <source>
        <dbReference type="ARBA" id="ARBA00023136"/>
    </source>
</evidence>
<gene>
    <name evidence="9" type="primary">yceG</name>
    <name evidence="7" type="synonym">mltG</name>
    <name evidence="8" type="ORF">BBN53_09185</name>
    <name evidence="9" type="ORF">ERS370011_03752</name>
</gene>
<dbReference type="KEGG" id="bpdz:BBN53_09185"/>
<reference evidence="8 11" key="2">
    <citation type="submission" date="2016-07" db="EMBL/GenBank/DDBJ databases">
        <title>Complete genome sequences of Bordetella pseudohinzii.</title>
        <authorList>
            <person name="Spilker T."/>
            <person name="Darrah R."/>
            <person name="LiPuma J.J."/>
        </authorList>
    </citation>
    <scope>NUCLEOTIDE SEQUENCE [LARGE SCALE GENOMIC DNA]</scope>
    <source>
        <strain evidence="8 11">HI4681</strain>
    </source>
</reference>
<accession>A0A0M7HK75</accession>
<evidence type="ECO:0000256" key="2">
    <source>
        <dbReference type="ARBA" id="ARBA00022692"/>
    </source>
</evidence>
<evidence type="ECO:0000256" key="7">
    <source>
        <dbReference type="HAMAP-Rule" id="MF_02065"/>
    </source>
</evidence>
<sequence length="338" mass="37663">MKKSLGFYFLLLLLAVVLAVAGAAAGAWYWMNQPIRLAADRVDFVVDPGATPRAIARTLNAAGVPVWEPGFVWMARLSERDKDIKAGGYQAINGDSPWLLLERLARGDMSQRQITFVEGWTFRQIRAALRVHPDVKQTLGDISDEALMEKLGADIKHPEGMFFPDTYIFTPGSTDYDILRRAYEEGQRVLTATWAKRDPDLPMATPYEALIMASIIEKETGHGPERARIAGVFANRLRIGMLLQTDPTVIYGMGENYQGRIRRRDLQTDTPWNTYTRPGLPPTPIAAAGRAALAAAVQPEKHKFLYFVSRGNGTSEFSANLTEHNRNVSRFILGQGQN</sequence>
<dbReference type="EC" id="4.2.2.29" evidence="7"/>
<keyword evidence="3 7" id="KW-1133">Transmembrane helix</keyword>
<dbReference type="GO" id="GO:0005886">
    <property type="term" value="C:plasma membrane"/>
    <property type="evidence" value="ECO:0007669"/>
    <property type="project" value="UniProtKB-UniRule"/>
</dbReference>
<dbReference type="GO" id="GO:0009252">
    <property type="term" value="P:peptidoglycan biosynthetic process"/>
    <property type="evidence" value="ECO:0007669"/>
    <property type="project" value="UniProtKB-UniRule"/>
</dbReference>
<dbReference type="Gene3D" id="3.30.1490.480">
    <property type="entry name" value="Endolytic murein transglycosylase"/>
    <property type="match status" value="1"/>
</dbReference>
<evidence type="ECO:0000313" key="10">
    <source>
        <dbReference type="Proteomes" id="UP000053096"/>
    </source>
</evidence>
<dbReference type="AlphaFoldDB" id="A0A0J6BRS8"/>
<evidence type="ECO:0000256" key="6">
    <source>
        <dbReference type="ARBA" id="ARBA00023316"/>
    </source>
</evidence>
<comment type="similarity">
    <text evidence="7">Belongs to the transglycosylase MltG family.</text>
</comment>
<dbReference type="GO" id="GO:0008932">
    <property type="term" value="F:lytic endotransglycosylase activity"/>
    <property type="evidence" value="ECO:0007669"/>
    <property type="project" value="UniProtKB-UniRule"/>
</dbReference>
<protein>
    <recommendedName>
        <fullName evidence="7">Endolytic murein transglycosylase</fullName>
        <ecNumber evidence="7">4.2.2.29</ecNumber>
    </recommendedName>
    <alternativeName>
        <fullName evidence="7">Peptidoglycan lytic transglycosylase</fullName>
    </alternativeName>
    <alternativeName>
        <fullName evidence="7">Peptidoglycan polymerization terminase</fullName>
    </alternativeName>
</protein>
<evidence type="ECO:0000313" key="9">
    <source>
        <dbReference type="EMBL" id="CUJ09779.1"/>
    </source>
</evidence>
<evidence type="ECO:0000256" key="5">
    <source>
        <dbReference type="ARBA" id="ARBA00023239"/>
    </source>
</evidence>
<dbReference type="OrthoDB" id="9814591at2"/>
<keyword evidence="6 7" id="KW-0961">Cell wall biogenesis/degradation</keyword>
<keyword evidence="5 7" id="KW-0456">Lyase</keyword>
<keyword evidence="2 7" id="KW-0812">Transmembrane</keyword>
<dbReference type="PANTHER" id="PTHR30518:SF2">
    <property type="entry name" value="ENDOLYTIC MUREIN TRANSGLYCOSYLASE"/>
    <property type="match status" value="1"/>
</dbReference>
<dbReference type="PANTHER" id="PTHR30518">
    <property type="entry name" value="ENDOLYTIC MUREIN TRANSGLYCOSYLASE"/>
    <property type="match status" value="1"/>
</dbReference>
<dbReference type="Pfam" id="PF02618">
    <property type="entry name" value="YceG"/>
    <property type="match status" value="1"/>
</dbReference>
<dbReference type="InterPro" id="IPR003770">
    <property type="entry name" value="MLTG-like"/>
</dbReference>
<dbReference type="EMBL" id="CYTV01000014">
    <property type="protein sequence ID" value="CUJ09779.1"/>
    <property type="molecule type" value="Genomic_DNA"/>
</dbReference>
<evidence type="ECO:0000256" key="1">
    <source>
        <dbReference type="ARBA" id="ARBA00022475"/>
    </source>
</evidence>
<proteinExistence type="inferred from homology"/>
<evidence type="ECO:0000256" key="3">
    <source>
        <dbReference type="ARBA" id="ARBA00022989"/>
    </source>
</evidence>
<name>A0A0J6BRS8_9BORD</name>